<evidence type="ECO:0000313" key="1">
    <source>
        <dbReference type="EMBL" id="SDJ91022.1"/>
    </source>
</evidence>
<sequence>MTADRRPDEIEVDRLDQQLATAENGDMTALTKAVATYETQLASAHEKGESDRYQGISRA</sequence>
<protein>
    <submittedName>
        <fullName evidence="1">Uncharacterized protein</fullName>
    </submittedName>
</protein>
<accession>A0A1G8XK51</accession>
<keyword evidence="2" id="KW-1185">Reference proteome</keyword>
<dbReference type="STRING" id="890420.SAMN05216226_111135"/>
<dbReference type="EMBL" id="FNFC01000011">
    <property type="protein sequence ID" value="SDJ91022.1"/>
    <property type="molecule type" value="Genomic_DNA"/>
</dbReference>
<dbReference type="AlphaFoldDB" id="A0A1G8XK51"/>
<dbReference type="Pfam" id="PF26458">
    <property type="entry name" value="DUF8137"/>
    <property type="match status" value="1"/>
</dbReference>
<proteinExistence type="predicted"/>
<evidence type="ECO:0000313" key="2">
    <source>
        <dbReference type="Proteomes" id="UP000198856"/>
    </source>
</evidence>
<dbReference type="InterPro" id="IPR058450">
    <property type="entry name" value="DUF8137"/>
</dbReference>
<organism evidence="1 2">
    <name type="scientific">Halovenus aranensis</name>
    <dbReference type="NCBI Taxonomy" id="890420"/>
    <lineage>
        <taxon>Archaea</taxon>
        <taxon>Methanobacteriati</taxon>
        <taxon>Methanobacteriota</taxon>
        <taxon>Stenosarchaea group</taxon>
        <taxon>Halobacteria</taxon>
        <taxon>Halobacteriales</taxon>
        <taxon>Haloarculaceae</taxon>
        <taxon>Halovenus</taxon>
    </lineage>
</organism>
<dbReference type="Proteomes" id="UP000198856">
    <property type="component" value="Unassembled WGS sequence"/>
</dbReference>
<name>A0A1G8XK51_9EURY</name>
<gene>
    <name evidence="1" type="ORF">SAMN05216226_111135</name>
</gene>
<reference evidence="1 2" key="1">
    <citation type="submission" date="2016-10" db="EMBL/GenBank/DDBJ databases">
        <authorList>
            <person name="de Groot N.N."/>
        </authorList>
    </citation>
    <scope>NUCLEOTIDE SEQUENCE [LARGE SCALE GENOMIC DNA]</scope>
    <source>
        <strain evidence="1 2">IBRC-M10015</strain>
    </source>
</reference>